<protein>
    <recommendedName>
        <fullName evidence="3">Secreted protein</fullName>
    </recommendedName>
</protein>
<accession>A0ABV5I9X8</accession>
<organism evidence="1 2">
    <name type="scientific">Nonomuraea spiralis</name>
    <dbReference type="NCBI Taxonomy" id="46182"/>
    <lineage>
        <taxon>Bacteria</taxon>
        <taxon>Bacillati</taxon>
        <taxon>Actinomycetota</taxon>
        <taxon>Actinomycetes</taxon>
        <taxon>Streptosporangiales</taxon>
        <taxon>Streptosporangiaceae</taxon>
        <taxon>Nonomuraea</taxon>
    </lineage>
</organism>
<gene>
    <name evidence="1" type="ORF">ACFFV7_09060</name>
</gene>
<evidence type="ECO:0008006" key="3">
    <source>
        <dbReference type="Google" id="ProtNLM"/>
    </source>
</evidence>
<evidence type="ECO:0000313" key="1">
    <source>
        <dbReference type="EMBL" id="MFB9201336.1"/>
    </source>
</evidence>
<evidence type="ECO:0000313" key="2">
    <source>
        <dbReference type="Proteomes" id="UP001589647"/>
    </source>
</evidence>
<reference evidence="1 2" key="1">
    <citation type="submission" date="2024-09" db="EMBL/GenBank/DDBJ databases">
        <authorList>
            <person name="Sun Q."/>
            <person name="Mori K."/>
        </authorList>
    </citation>
    <scope>NUCLEOTIDE SEQUENCE [LARGE SCALE GENOMIC DNA]</scope>
    <source>
        <strain evidence="1 2">CCM 3426</strain>
    </source>
</reference>
<proteinExistence type="predicted"/>
<dbReference type="Proteomes" id="UP001589647">
    <property type="component" value="Unassembled WGS sequence"/>
</dbReference>
<sequence length="120" mass="12634">MTPGAATPPSPAGPVRRPLLFLDVDGPLIPFGPVPGGHPTFRTASANPLLARVDPAHGPRLKALPCDLVWATTWMDDANDCVAPLLGLPRLPVATWPEPSELDGRTWLRGSATTAEDAQS</sequence>
<comment type="caution">
    <text evidence="1">The sequence shown here is derived from an EMBL/GenBank/DDBJ whole genome shotgun (WGS) entry which is preliminary data.</text>
</comment>
<keyword evidence="2" id="KW-1185">Reference proteome</keyword>
<dbReference type="RefSeq" id="WP_229824421.1">
    <property type="nucleotide sequence ID" value="NZ_BMRC01000012.1"/>
</dbReference>
<dbReference type="EMBL" id="JBHMEI010000004">
    <property type="protein sequence ID" value="MFB9201336.1"/>
    <property type="molecule type" value="Genomic_DNA"/>
</dbReference>
<name>A0ABV5I9X8_9ACTN</name>